<gene>
    <name evidence="11" type="ORF">TEA_002357</name>
</gene>
<evidence type="ECO:0000256" key="3">
    <source>
        <dbReference type="ARBA" id="ARBA00022771"/>
    </source>
</evidence>
<evidence type="ECO:0000256" key="6">
    <source>
        <dbReference type="ARBA" id="ARBA00023163"/>
    </source>
</evidence>
<evidence type="ECO:0000256" key="8">
    <source>
        <dbReference type="PROSITE-ProRule" id="PRU00042"/>
    </source>
</evidence>
<dbReference type="PROSITE" id="PS00028">
    <property type="entry name" value="ZINC_FINGER_C2H2_1"/>
    <property type="match status" value="1"/>
</dbReference>
<dbReference type="EMBL" id="SDRB02004013">
    <property type="protein sequence ID" value="THG16547.1"/>
    <property type="molecule type" value="Genomic_DNA"/>
</dbReference>
<dbReference type="InterPro" id="IPR036236">
    <property type="entry name" value="Znf_C2H2_sf"/>
</dbReference>
<feature type="compositionally biased region" description="Basic residues" evidence="9">
    <location>
        <begin position="226"/>
        <end position="235"/>
    </location>
</feature>
<evidence type="ECO:0000259" key="10">
    <source>
        <dbReference type="PROSITE" id="PS50157"/>
    </source>
</evidence>
<evidence type="ECO:0000256" key="7">
    <source>
        <dbReference type="ARBA" id="ARBA00023242"/>
    </source>
</evidence>
<dbReference type="SMART" id="SM00355">
    <property type="entry name" value="ZnF_C2H2"/>
    <property type="match status" value="1"/>
</dbReference>
<organism evidence="11 12">
    <name type="scientific">Camellia sinensis var. sinensis</name>
    <name type="common">China tea</name>
    <dbReference type="NCBI Taxonomy" id="542762"/>
    <lineage>
        <taxon>Eukaryota</taxon>
        <taxon>Viridiplantae</taxon>
        <taxon>Streptophyta</taxon>
        <taxon>Embryophyta</taxon>
        <taxon>Tracheophyta</taxon>
        <taxon>Spermatophyta</taxon>
        <taxon>Magnoliopsida</taxon>
        <taxon>eudicotyledons</taxon>
        <taxon>Gunneridae</taxon>
        <taxon>Pentapetalae</taxon>
        <taxon>asterids</taxon>
        <taxon>Ericales</taxon>
        <taxon>Theaceae</taxon>
        <taxon>Camellia</taxon>
    </lineage>
</organism>
<dbReference type="SUPFAM" id="SSF57667">
    <property type="entry name" value="beta-beta-alpha zinc fingers"/>
    <property type="match status" value="1"/>
</dbReference>
<dbReference type="Proteomes" id="UP000306102">
    <property type="component" value="Unassembled WGS sequence"/>
</dbReference>
<evidence type="ECO:0000256" key="9">
    <source>
        <dbReference type="SAM" id="MobiDB-lite"/>
    </source>
</evidence>
<dbReference type="Gene3D" id="1.10.1420.10">
    <property type="match status" value="1"/>
</dbReference>
<dbReference type="PROSITE" id="PS50157">
    <property type="entry name" value="ZINC_FINGER_C2H2_2"/>
    <property type="match status" value="1"/>
</dbReference>
<dbReference type="GO" id="GO:0005634">
    <property type="term" value="C:nucleus"/>
    <property type="evidence" value="ECO:0007669"/>
    <property type="project" value="UniProtKB-SubCell"/>
</dbReference>
<protein>
    <recommendedName>
        <fullName evidence="10">C2H2-type domain-containing protein</fullName>
    </recommendedName>
</protein>
<evidence type="ECO:0000256" key="2">
    <source>
        <dbReference type="ARBA" id="ARBA00022723"/>
    </source>
</evidence>
<evidence type="ECO:0000256" key="5">
    <source>
        <dbReference type="ARBA" id="ARBA00023015"/>
    </source>
</evidence>
<dbReference type="Pfam" id="PF13912">
    <property type="entry name" value="zf-C2H2_6"/>
    <property type="match status" value="1"/>
</dbReference>
<keyword evidence="12" id="KW-1185">Reference proteome</keyword>
<keyword evidence="4" id="KW-0862">Zinc</keyword>
<dbReference type="Gene3D" id="3.30.160.60">
    <property type="entry name" value="Classic Zinc Finger"/>
    <property type="match status" value="1"/>
</dbReference>
<evidence type="ECO:0000313" key="11">
    <source>
        <dbReference type="EMBL" id="THG16547.1"/>
    </source>
</evidence>
<keyword evidence="3 8" id="KW-0863">Zinc-finger</keyword>
<evidence type="ECO:0000256" key="4">
    <source>
        <dbReference type="ARBA" id="ARBA00022833"/>
    </source>
</evidence>
<dbReference type="PANTHER" id="PTHR45801">
    <property type="entry name" value="OS07G0101800 PROTEIN"/>
    <property type="match status" value="1"/>
</dbReference>
<keyword evidence="5" id="KW-0805">Transcription regulation</keyword>
<dbReference type="AlphaFoldDB" id="A0A4V6RYL9"/>
<reference evidence="11 12" key="1">
    <citation type="journal article" date="2018" name="Proc. Natl. Acad. Sci. U.S.A.">
        <title>Draft genome sequence of Camellia sinensis var. sinensis provides insights into the evolution of the tea genome and tea quality.</title>
        <authorList>
            <person name="Wei C."/>
            <person name="Yang H."/>
            <person name="Wang S."/>
            <person name="Zhao J."/>
            <person name="Liu C."/>
            <person name="Gao L."/>
            <person name="Xia E."/>
            <person name="Lu Y."/>
            <person name="Tai Y."/>
            <person name="She G."/>
            <person name="Sun J."/>
            <person name="Cao H."/>
            <person name="Tong W."/>
            <person name="Gao Q."/>
            <person name="Li Y."/>
            <person name="Deng W."/>
            <person name="Jiang X."/>
            <person name="Wang W."/>
            <person name="Chen Q."/>
            <person name="Zhang S."/>
            <person name="Li H."/>
            <person name="Wu J."/>
            <person name="Wang P."/>
            <person name="Li P."/>
            <person name="Shi C."/>
            <person name="Zheng F."/>
            <person name="Jian J."/>
            <person name="Huang B."/>
            <person name="Shan D."/>
            <person name="Shi M."/>
            <person name="Fang C."/>
            <person name="Yue Y."/>
            <person name="Li F."/>
            <person name="Li D."/>
            <person name="Wei S."/>
            <person name="Han B."/>
            <person name="Jiang C."/>
            <person name="Yin Y."/>
            <person name="Xia T."/>
            <person name="Zhang Z."/>
            <person name="Bennetzen J.L."/>
            <person name="Zhao S."/>
            <person name="Wan X."/>
        </authorList>
    </citation>
    <scope>NUCLEOTIDE SEQUENCE [LARGE SCALE GENOMIC DNA]</scope>
    <source>
        <strain evidence="12">cv. Shuchazao</strain>
        <tissue evidence="11">Leaf</tissue>
    </source>
</reference>
<dbReference type="InterPro" id="IPR036187">
    <property type="entry name" value="DNA_mismatch_repair_MutS_sf"/>
</dbReference>
<proteinExistence type="predicted"/>
<feature type="domain" description="C2H2-type" evidence="10">
    <location>
        <begin position="206"/>
        <end position="233"/>
    </location>
</feature>
<dbReference type="STRING" id="542762.A0A4V6RYL9"/>
<keyword evidence="2" id="KW-0479">Metal-binding</keyword>
<evidence type="ECO:0000256" key="1">
    <source>
        <dbReference type="ARBA" id="ARBA00004123"/>
    </source>
</evidence>
<dbReference type="InterPro" id="IPR052426">
    <property type="entry name" value="Plant_dev_regulator"/>
</dbReference>
<sequence>MKISFFLCSEELLVSLRETLKSVKDIPHVLKKFNSPSSACTTGDWTAFLKSICSLPHVNKIFEVGISGSLREQMKYLNLDIVQKAGSCILTDLAYVYELVSLSIDLNISLGYFVCTLLRFLKVPRSGSSVLQSGVANDFNKMPENAYMERNSLSNNLKHHSIDGGRSMKEDCNNNNNRVKDSWESCKSDRHGEDFLNGFSWPPRSYTCSFCKREFKSAQALGGHMNVHRRDRARLRQSPPPRDGQYPFLNLNLSPNPNPSPNSNPYQNLNNPSTPFTSTLSPLFSPSISSLSSSASVSASEIMKRGTDNTLFHHRLSNRNTDFSKTLFGVEIEHFAQVSGCAVSKTAEIVRVDLEIGLLRDPKDDLDLELHLGCS</sequence>
<name>A0A4V6RYL9_CAMSN</name>
<feature type="compositionally biased region" description="Low complexity" evidence="9">
    <location>
        <begin position="263"/>
        <end position="272"/>
    </location>
</feature>
<dbReference type="GO" id="GO:0008270">
    <property type="term" value="F:zinc ion binding"/>
    <property type="evidence" value="ECO:0007669"/>
    <property type="project" value="UniProtKB-KW"/>
</dbReference>
<dbReference type="SUPFAM" id="SSF48334">
    <property type="entry name" value="DNA repair protein MutS, domain III"/>
    <property type="match status" value="1"/>
</dbReference>
<dbReference type="InterPro" id="IPR013087">
    <property type="entry name" value="Znf_C2H2_type"/>
</dbReference>
<keyword evidence="7" id="KW-0539">Nucleus</keyword>
<comment type="caution">
    <text evidence="11">The sequence shown here is derived from an EMBL/GenBank/DDBJ whole genome shotgun (WGS) entry which is preliminary data.</text>
</comment>
<evidence type="ECO:0000313" key="12">
    <source>
        <dbReference type="Proteomes" id="UP000306102"/>
    </source>
</evidence>
<accession>A0A4V6RYL9</accession>
<keyword evidence="6" id="KW-0804">Transcription</keyword>
<dbReference type="PANTHER" id="PTHR45801:SF110">
    <property type="entry name" value="TRANSCRIPTIONAL REGULATOR SUPERMAN"/>
    <property type="match status" value="1"/>
</dbReference>
<feature type="region of interest" description="Disordered" evidence="9">
    <location>
        <begin position="222"/>
        <end position="272"/>
    </location>
</feature>
<comment type="subcellular location">
    <subcellularLocation>
        <location evidence="1">Nucleus</location>
    </subcellularLocation>
</comment>